<keyword evidence="1" id="KW-0812">Transmembrane</keyword>
<evidence type="ECO:0000313" key="3">
    <source>
        <dbReference type="Proteomes" id="UP000824120"/>
    </source>
</evidence>
<dbReference type="EMBL" id="JACXVP010000004">
    <property type="protein sequence ID" value="KAG5613392.1"/>
    <property type="molecule type" value="Genomic_DNA"/>
</dbReference>
<keyword evidence="1" id="KW-1133">Transmembrane helix</keyword>
<sequence length="61" mass="6619">MLKYINNCQIIGAILIISGLYFVLWGKIEECKLAKAAAAAIQSPVDNCNNRPTSHIKSSLA</sequence>
<keyword evidence="1" id="KW-0472">Membrane</keyword>
<dbReference type="AlphaFoldDB" id="A0A9J5ZMN4"/>
<reference evidence="2 3" key="1">
    <citation type="submission" date="2020-09" db="EMBL/GenBank/DDBJ databases">
        <title>De no assembly of potato wild relative species, Solanum commersonii.</title>
        <authorList>
            <person name="Cho K."/>
        </authorList>
    </citation>
    <scope>NUCLEOTIDE SEQUENCE [LARGE SCALE GENOMIC DNA]</scope>
    <source>
        <strain evidence="2">LZ3.2</strain>
        <tissue evidence="2">Leaf</tissue>
    </source>
</reference>
<name>A0A9J5ZMN4_SOLCO</name>
<feature type="transmembrane region" description="Helical" evidence="1">
    <location>
        <begin position="7"/>
        <end position="25"/>
    </location>
</feature>
<evidence type="ECO:0000313" key="2">
    <source>
        <dbReference type="EMBL" id="KAG5613392.1"/>
    </source>
</evidence>
<keyword evidence="3" id="KW-1185">Reference proteome</keyword>
<protein>
    <submittedName>
        <fullName evidence="2">Uncharacterized protein</fullName>
    </submittedName>
</protein>
<organism evidence="2 3">
    <name type="scientific">Solanum commersonii</name>
    <name type="common">Commerson's wild potato</name>
    <name type="synonym">Commerson's nightshade</name>
    <dbReference type="NCBI Taxonomy" id="4109"/>
    <lineage>
        <taxon>Eukaryota</taxon>
        <taxon>Viridiplantae</taxon>
        <taxon>Streptophyta</taxon>
        <taxon>Embryophyta</taxon>
        <taxon>Tracheophyta</taxon>
        <taxon>Spermatophyta</taxon>
        <taxon>Magnoliopsida</taxon>
        <taxon>eudicotyledons</taxon>
        <taxon>Gunneridae</taxon>
        <taxon>Pentapetalae</taxon>
        <taxon>asterids</taxon>
        <taxon>lamiids</taxon>
        <taxon>Solanales</taxon>
        <taxon>Solanaceae</taxon>
        <taxon>Solanoideae</taxon>
        <taxon>Solaneae</taxon>
        <taxon>Solanum</taxon>
    </lineage>
</organism>
<proteinExistence type="predicted"/>
<accession>A0A9J5ZMN4</accession>
<evidence type="ECO:0000256" key="1">
    <source>
        <dbReference type="SAM" id="Phobius"/>
    </source>
</evidence>
<dbReference type="Proteomes" id="UP000824120">
    <property type="component" value="Chromosome 4"/>
</dbReference>
<comment type="caution">
    <text evidence="2">The sequence shown here is derived from an EMBL/GenBank/DDBJ whole genome shotgun (WGS) entry which is preliminary data.</text>
</comment>
<gene>
    <name evidence="2" type="ORF">H5410_024673</name>
</gene>